<evidence type="ECO:0000256" key="4">
    <source>
        <dbReference type="SAM" id="MobiDB-lite"/>
    </source>
</evidence>
<reference evidence="8" key="1">
    <citation type="submission" date="2021-03" db="EMBL/GenBank/DDBJ databases">
        <title>Leucobacter chromiisoli sp. nov., isolated from chromium-containing soil of chemical plant.</title>
        <authorList>
            <person name="Xu Z."/>
        </authorList>
    </citation>
    <scope>NUCLEOTIDE SEQUENCE</scope>
    <source>
        <strain evidence="8">K 70/01</strain>
    </source>
</reference>
<dbReference type="InterPro" id="IPR045229">
    <property type="entry name" value="TPP_enz"/>
</dbReference>
<keyword evidence="2 3" id="KW-0786">Thiamine pyrophosphate</keyword>
<dbReference type="CDD" id="cd00568">
    <property type="entry name" value="TPP_enzymes"/>
    <property type="match status" value="1"/>
</dbReference>
<dbReference type="InterPro" id="IPR012001">
    <property type="entry name" value="Thiamin_PyroP_enz_TPP-bd_dom"/>
</dbReference>
<dbReference type="Proteomes" id="UP000668403">
    <property type="component" value="Unassembled WGS sequence"/>
</dbReference>
<evidence type="ECO:0000256" key="3">
    <source>
        <dbReference type="RuleBase" id="RU362132"/>
    </source>
</evidence>
<comment type="similarity">
    <text evidence="1 3">Belongs to the TPP enzyme family.</text>
</comment>
<protein>
    <submittedName>
        <fullName evidence="8">Thiamine pyrophosphate-binding protein</fullName>
    </submittedName>
</protein>
<dbReference type="InterPro" id="IPR011766">
    <property type="entry name" value="TPP_enzyme_TPP-bd"/>
</dbReference>
<evidence type="ECO:0000313" key="9">
    <source>
        <dbReference type="Proteomes" id="UP000668403"/>
    </source>
</evidence>
<feature type="region of interest" description="Disordered" evidence="4">
    <location>
        <begin position="167"/>
        <end position="191"/>
    </location>
</feature>
<proteinExistence type="inferred from homology"/>
<dbReference type="GO" id="GO:0009097">
    <property type="term" value="P:isoleucine biosynthetic process"/>
    <property type="evidence" value="ECO:0007669"/>
    <property type="project" value="TreeGrafter"/>
</dbReference>
<keyword evidence="9" id="KW-1185">Reference proteome</keyword>
<dbReference type="Pfam" id="PF02776">
    <property type="entry name" value="TPP_enzyme_N"/>
    <property type="match status" value="1"/>
</dbReference>
<dbReference type="Pfam" id="PF02775">
    <property type="entry name" value="TPP_enzyme_C"/>
    <property type="match status" value="1"/>
</dbReference>
<dbReference type="Gene3D" id="3.40.50.1220">
    <property type="entry name" value="TPP-binding domain"/>
    <property type="match status" value="1"/>
</dbReference>
<evidence type="ECO:0000256" key="2">
    <source>
        <dbReference type="ARBA" id="ARBA00023052"/>
    </source>
</evidence>
<sequence>MLRTTTPTVARALARALAATADHCFGLMGNGNAHLIDALLGEGVAYTAVRHEAGTVAAADAYTRVSGHISIATTTYGAGFTNALTALAEAEQARTPLLLVVGDVPTTGGRPWDIDQDRIAAGLGVSTFRVAADTAAETVAEAVAEAERSRRPVVIGIPYDLPAAAVAEPRSAAENRRDRAGDPSVADGGVAEDGVDFGGGDATEITAAAARLAAAERPLILAGHGAALASPAIGDDLDELAALLGAPTATTALARGIFPRRDYDLGVTGGFGSDAAMQVVADADTVLVVGAGLNQFTMRFGELFGAGATVIRIDVDAVAAPRTVHDINVRTLRGDAADTVRALTAAVRESARPSSGWRERLADAVPFAVRRAPADGFAEHADGVCPDGRLDPRCVAARIGAMLPDDAHITTDGGHFLGWASMYWPVPSPERLIMVGTAYQTIGLGFPTVAGVAAAKPDTTVVLSTGDGGGLMALADLETAIRTAESGVIVVWNDGAYGAEVHLYGKMGLDDGPMLIPDTDFAGVATALGATGVRVTSLADLDALTRWTAAGARGTILLDCRISRSVVAPYQREIQRVNGVG</sequence>
<dbReference type="PANTHER" id="PTHR18968">
    <property type="entry name" value="THIAMINE PYROPHOSPHATE ENZYMES"/>
    <property type="match status" value="1"/>
</dbReference>
<dbReference type="GO" id="GO:0009099">
    <property type="term" value="P:L-valine biosynthetic process"/>
    <property type="evidence" value="ECO:0007669"/>
    <property type="project" value="TreeGrafter"/>
</dbReference>
<dbReference type="GO" id="GO:0003984">
    <property type="term" value="F:acetolactate synthase activity"/>
    <property type="evidence" value="ECO:0007669"/>
    <property type="project" value="TreeGrafter"/>
</dbReference>
<dbReference type="Pfam" id="PF00205">
    <property type="entry name" value="TPP_enzyme_M"/>
    <property type="match status" value="1"/>
</dbReference>
<dbReference type="AlphaFoldDB" id="A0A939QGE3"/>
<dbReference type="Gene3D" id="3.40.50.970">
    <property type="match status" value="2"/>
</dbReference>
<feature type="domain" description="Thiamine pyrophosphate enzyme central" evidence="5">
    <location>
        <begin position="205"/>
        <end position="343"/>
    </location>
</feature>
<dbReference type="GO" id="GO:0005948">
    <property type="term" value="C:acetolactate synthase complex"/>
    <property type="evidence" value="ECO:0007669"/>
    <property type="project" value="TreeGrafter"/>
</dbReference>
<dbReference type="SUPFAM" id="SSF52518">
    <property type="entry name" value="Thiamin diphosphate-binding fold (THDP-binding)"/>
    <property type="match status" value="2"/>
</dbReference>
<gene>
    <name evidence="8" type="ORF">J4H85_00175</name>
</gene>
<accession>A0A939QGE3</accession>
<organism evidence="8 9">
    <name type="scientific">Leucobacter tardus</name>
    <dbReference type="NCBI Taxonomy" id="501483"/>
    <lineage>
        <taxon>Bacteria</taxon>
        <taxon>Bacillati</taxon>
        <taxon>Actinomycetota</taxon>
        <taxon>Actinomycetes</taxon>
        <taxon>Micrococcales</taxon>
        <taxon>Microbacteriaceae</taxon>
        <taxon>Leucobacter</taxon>
    </lineage>
</organism>
<comment type="caution">
    <text evidence="8">The sequence shown here is derived from an EMBL/GenBank/DDBJ whole genome shotgun (WGS) entry which is preliminary data.</text>
</comment>
<evidence type="ECO:0000313" key="8">
    <source>
        <dbReference type="EMBL" id="MBO2988414.1"/>
    </source>
</evidence>
<dbReference type="EMBL" id="JAGFBF010000001">
    <property type="protein sequence ID" value="MBO2988414.1"/>
    <property type="molecule type" value="Genomic_DNA"/>
</dbReference>
<dbReference type="InterPro" id="IPR029061">
    <property type="entry name" value="THDP-binding"/>
</dbReference>
<dbReference type="GO" id="GO:0030976">
    <property type="term" value="F:thiamine pyrophosphate binding"/>
    <property type="evidence" value="ECO:0007669"/>
    <property type="project" value="InterPro"/>
</dbReference>
<dbReference type="CDD" id="cd07035">
    <property type="entry name" value="TPP_PYR_POX_like"/>
    <property type="match status" value="1"/>
</dbReference>
<name>A0A939QGE3_9MICO</name>
<evidence type="ECO:0000259" key="7">
    <source>
        <dbReference type="Pfam" id="PF02776"/>
    </source>
</evidence>
<feature type="domain" description="Thiamine pyrophosphate enzyme N-terminal TPP-binding" evidence="7">
    <location>
        <begin position="8"/>
        <end position="107"/>
    </location>
</feature>
<evidence type="ECO:0000256" key="1">
    <source>
        <dbReference type="ARBA" id="ARBA00007812"/>
    </source>
</evidence>
<dbReference type="GO" id="GO:0050660">
    <property type="term" value="F:flavin adenine dinucleotide binding"/>
    <property type="evidence" value="ECO:0007669"/>
    <property type="project" value="TreeGrafter"/>
</dbReference>
<evidence type="ECO:0000259" key="6">
    <source>
        <dbReference type="Pfam" id="PF02775"/>
    </source>
</evidence>
<dbReference type="SUPFAM" id="SSF52467">
    <property type="entry name" value="DHS-like NAD/FAD-binding domain"/>
    <property type="match status" value="1"/>
</dbReference>
<dbReference type="InterPro" id="IPR012000">
    <property type="entry name" value="Thiamin_PyroP_enz_cen_dom"/>
</dbReference>
<dbReference type="PANTHER" id="PTHR18968:SF13">
    <property type="entry name" value="ACETOLACTATE SYNTHASE CATALYTIC SUBUNIT, MITOCHONDRIAL"/>
    <property type="match status" value="1"/>
</dbReference>
<dbReference type="InterPro" id="IPR029035">
    <property type="entry name" value="DHS-like_NAD/FAD-binding_dom"/>
</dbReference>
<feature type="domain" description="Thiamine pyrophosphate enzyme TPP-binding" evidence="6">
    <location>
        <begin position="412"/>
        <end position="559"/>
    </location>
</feature>
<feature type="compositionally biased region" description="Basic and acidic residues" evidence="4">
    <location>
        <begin position="171"/>
        <end position="181"/>
    </location>
</feature>
<dbReference type="RefSeq" id="WP_208235773.1">
    <property type="nucleotide sequence ID" value="NZ_BAAAQU010000001.1"/>
</dbReference>
<dbReference type="GO" id="GO:0000287">
    <property type="term" value="F:magnesium ion binding"/>
    <property type="evidence" value="ECO:0007669"/>
    <property type="project" value="InterPro"/>
</dbReference>
<evidence type="ECO:0000259" key="5">
    <source>
        <dbReference type="Pfam" id="PF00205"/>
    </source>
</evidence>